<accession>A0ABY3GCY1</accession>
<dbReference type="EMBL" id="VOAV01000004">
    <property type="protein sequence ID" value="TWO30972.1"/>
    <property type="molecule type" value="Genomic_DNA"/>
</dbReference>
<proteinExistence type="predicted"/>
<dbReference type="Gene3D" id="3.40.50.300">
    <property type="entry name" value="P-loop containing nucleotide triphosphate hydrolases"/>
    <property type="match status" value="1"/>
</dbReference>
<dbReference type="SUPFAM" id="SSF52540">
    <property type="entry name" value="P-loop containing nucleoside triphosphate hydrolases"/>
    <property type="match status" value="1"/>
</dbReference>
<dbReference type="Pfam" id="PF13671">
    <property type="entry name" value="AAA_33"/>
    <property type="match status" value="1"/>
</dbReference>
<evidence type="ECO:0000313" key="1">
    <source>
        <dbReference type="EMBL" id="TWO30972.1"/>
    </source>
</evidence>
<reference evidence="1 2" key="1">
    <citation type="submission" date="2019-07" db="EMBL/GenBank/DDBJ databases">
        <title>Rapid identification of Enteric Bacteria from Whole Genome Sequences (WGS) using Average Nucleotide Identity (ANI).</title>
        <authorList>
            <person name="Lane C."/>
        </authorList>
    </citation>
    <scope>NUCLEOTIDE SEQUENCE [LARGE SCALE GENOMIC DNA]</scope>
    <source>
        <strain evidence="1 2">2013D-9588</strain>
    </source>
</reference>
<keyword evidence="2" id="KW-1185">Reference proteome</keyword>
<protein>
    <submittedName>
        <fullName evidence="1">AAA family ATPase</fullName>
    </submittedName>
</protein>
<comment type="caution">
    <text evidence="1">The sequence shown here is derived from an EMBL/GenBank/DDBJ whole genome shotgun (WGS) entry which is preliminary data.</text>
</comment>
<dbReference type="Proteomes" id="UP000321599">
    <property type="component" value="Unassembled WGS sequence"/>
</dbReference>
<sequence>MIILITGASHTGKTTLAQKLLEKYHYPYLSIDHLKMGLIRSGNTKLTPMSDDKNLTAYLWPIVREMVKTAIENKQNLIVEGCYIPFDWQKDFDSKYLESINYYCLVMSDEYIRNHFADIKKYANVIEKRLDDEWCTIQSLLTDNAEVLALAKKHNANYILIDGQYEINIDRQSASPAKR</sequence>
<dbReference type="InterPro" id="IPR027417">
    <property type="entry name" value="P-loop_NTPase"/>
</dbReference>
<gene>
    <name evidence="1" type="ORF">XK09_00515</name>
</gene>
<name>A0ABY3GCY1_9BACT</name>
<evidence type="ECO:0000313" key="2">
    <source>
        <dbReference type="Proteomes" id="UP000321599"/>
    </source>
</evidence>
<organism evidence="1 2">
    <name type="scientific">Campylobacter lanienae</name>
    <dbReference type="NCBI Taxonomy" id="75658"/>
    <lineage>
        <taxon>Bacteria</taxon>
        <taxon>Pseudomonadati</taxon>
        <taxon>Campylobacterota</taxon>
        <taxon>Epsilonproteobacteria</taxon>
        <taxon>Campylobacterales</taxon>
        <taxon>Campylobacteraceae</taxon>
        <taxon>Campylobacter</taxon>
    </lineage>
</organism>